<evidence type="ECO:0000256" key="1">
    <source>
        <dbReference type="SAM" id="MobiDB-lite"/>
    </source>
</evidence>
<reference evidence="2 3" key="1">
    <citation type="submission" date="2018-06" db="EMBL/GenBank/DDBJ databases">
        <title>Comparative genomics reveals the genomic features of Rhizophagus irregularis, R. cerebriforme, R. diaphanum and Gigaspora rosea, and their symbiotic lifestyle signature.</title>
        <authorList>
            <person name="Morin E."/>
            <person name="San Clemente H."/>
            <person name="Chen E.C.H."/>
            <person name="De La Providencia I."/>
            <person name="Hainaut M."/>
            <person name="Kuo A."/>
            <person name="Kohler A."/>
            <person name="Murat C."/>
            <person name="Tang N."/>
            <person name="Roy S."/>
            <person name="Loubradou J."/>
            <person name="Henrissat B."/>
            <person name="Grigoriev I.V."/>
            <person name="Corradi N."/>
            <person name="Roux C."/>
            <person name="Martin F.M."/>
        </authorList>
    </citation>
    <scope>NUCLEOTIDE SEQUENCE [LARGE SCALE GENOMIC DNA]</scope>
    <source>
        <strain evidence="2 3">DAOM 227022</strain>
    </source>
</reference>
<evidence type="ECO:0000313" key="3">
    <source>
        <dbReference type="Proteomes" id="UP000265703"/>
    </source>
</evidence>
<proteinExistence type="predicted"/>
<feature type="region of interest" description="Disordered" evidence="1">
    <location>
        <begin position="140"/>
        <end position="164"/>
    </location>
</feature>
<evidence type="ECO:0000313" key="2">
    <source>
        <dbReference type="EMBL" id="RIA79040.1"/>
    </source>
</evidence>
<comment type="caution">
    <text evidence="2">The sequence shown here is derived from an EMBL/GenBank/DDBJ whole genome shotgun (WGS) entry which is preliminary data.</text>
</comment>
<keyword evidence="3" id="KW-1185">Reference proteome</keyword>
<dbReference type="EMBL" id="QKYT01001639">
    <property type="protein sequence ID" value="RIA79040.1"/>
    <property type="molecule type" value="Genomic_DNA"/>
</dbReference>
<sequence length="164" mass="18985">MFSCGRMLNHNLELTASKKSGGAPIIIQYKEEIETILNKDILEVDRPILNPKSCIDSSVSLSEKKGSDDVQENFEIDNKNEILYEKISRKPTNKCENKEIKVNLDSQDRKRPKNNKINFENTLQNWLEQQEAKQMELIKEKKSKDSMEYQNNIDDNSSNSDEMA</sequence>
<protein>
    <submittedName>
        <fullName evidence="2">Uncharacterized protein</fullName>
    </submittedName>
</protein>
<name>A0A397RXL7_9GLOM</name>
<organism evidence="2 3">
    <name type="scientific">Glomus cerebriforme</name>
    <dbReference type="NCBI Taxonomy" id="658196"/>
    <lineage>
        <taxon>Eukaryota</taxon>
        <taxon>Fungi</taxon>
        <taxon>Fungi incertae sedis</taxon>
        <taxon>Mucoromycota</taxon>
        <taxon>Glomeromycotina</taxon>
        <taxon>Glomeromycetes</taxon>
        <taxon>Glomerales</taxon>
        <taxon>Glomeraceae</taxon>
        <taxon>Glomus</taxon>
    </lineage>
</organism>
<dbReference type="Proteomes" id="UP000265703">
    <property type="component" value="Unassembled WGS sequence"/>
</dbReference>
<gene>
    <name evidence="2" type="ORF">C1645_841707</name>
</gene>
<dbReference type="AlphaFoldDB" id="A0A397RXL7"/>
<feature type="compositionally biased region" description="Low complexity" evidence="1">
    <location>
        <begin position="151"/>
        <end position="164"/>
    </location>
</feature>
<accession>A0A397RXL7</accession>
<dbReference type="OrthoDB" id="2415527at2759"/>